<feature type="compositionally biased region" description="Basic and acidic residues" evidence="7">
    <location>
        <begin position="1108"/>
        <end position="1118"/>
    </location>
</feature>
<keyword evidence="3" id="KW-0064">Aspartyl protease</keyword>
<dbReference type="Proteomes" id="UP001172457">
    <property type="component" value="Chromosome 5"/>
</dbReference>
<evidence type="ECO:0000313" key="11">
    <source>
        <dbReference type="Proteomes" id="UP001172457"/>
    </source>
</evidence>
<dbReference type="PROSITE" id="PS50158">
    <property type="entry name" value="ZF_CCHC"/>
    <property type="match status" value="2"/>
</dbReference>
<dbReference type="GO" id="GO:0015074">
    <property type="term" value="P:DNA integration"/>
    <property type="evidence" value="ECO:0007669"/>
    <property type="project" value="InterPro"/>
</dbReference>
<reference evidence="10" key="1">
    <citation type="submission" date="2023-03" db="EMBL/GenBank/DDBJ databases">
        <title>Chromosome-scale reference genome and RAD-based genetic map of yellow starthistle (Centaurea solstitialis) reveal putative structural variation and QTLs associated with invader traits.</title>
        <authorList>
            <person name="Reatini B."/>
            <person name="Cang F.A."/>
            <person name="Jiang Q."/>
            <person name="Mckibben M.T.W."/>
            <person name="Barker M.S."/>
            <person name="Rieseberg L.H."/>
            <person name="Dlugosch K.M."/>
        </authorList>
    </citation>
    <scope>NUCLEOTIDE SEQUENCE</scope>
    <source>
        <strain evidence="10">CAN-66</strain>
        <tissue evidence="10">Leaf</tissue>
    </source>
</reference>
<dbReference type="Pfam" id="PF07727">
    <property type="entry name" value="RVT_2"/>
    <property type="match status" value="1"/>
</dbReference>
<dbReference type="GO" id="GO:0004190">
    <property type="term" value="F:aspartic-type endopeptidase activity"/>
    <property type="evidence" value="ECO:0007669"/>
    <property type="project" value="UniProtKB-KW"/>
</dbReference>
<evidence type="ECO:0000256" key="3">
    <source>
        <dbReference type="ARBA" id="ARBA00022750"/>
    </source>
</evidence>
<feature type="compositionally biased region" description="Polar residues" evidence="7">
    <location>
        <begin position="2056"/>
        <end position="2087"/>
    </location>
</feature>
<feature type="domain" description="CCHC-type" evidence="8">
    <location>
        <begin position="350"/>
        <end position="364"/>
    </location>
</feature>
<dbReference type="Gene3D" id="4.10.60.10">
    <property type="entry name" value="Zinc finger, CCHC-type"/>
    <property type="match status" value="2"/>
</dbReference>
<keyword evidence="4" id="KW-0378">Hydrolase</keyword>
<feature type="compositionally biased region" description="Acidic residues" evidence="7">
    <location>
        <begin position="752"/>
        <end position="767"/>
    </location>
</feature>
<feature type="region of interest" description="Disordered" evidence="7">
    <location>
        <begin position="322"/>
        <end position="341"/>
    </location>
</feature>
<keyword evidence="5" id="KW-0863">Zinc-finger</keyword>
<dbReference type="Pfam" id="PF00665">
    <property type="entry name" value="rve"/>
    <property type="match status" value="1"/>
</dbReference>
<dbReference type="Pfam" id="PF14223">
    <property type="entry name" value="Retrotran_gag_2"/>
    <property type="match status" value="1"/>
</dbReference>
<evidence type="ECO:0000313" key="10">
    <source>
        <dbReference type="EMBL" id="KAJ9547140.1"/>
    </source>
</evidence>
<keyword evidence="1" id="KW-0645">Protease</keyword>
<feature type="domain" description="CCHC-type" evidence="8">
    <location>
        <begin position="833"/>
        <end position="847"/>
    </location>
</feature>
<feature type="compositionally biased region" description="Basic and acidic residues" evidence="7">
    <location>
        <begin position="1176"/>
        <end position="1209"/>
    </location>
</feature>
<evidence type="ECO:0000256" key="7">
    <source>
        <dbReference type="SAM" id="MobiDB-lite"/>
    </source>
</evidence>
<comment type="caution">
    <text evidence="10">The sequence shown here is derived from an EMBL/GenBank/DDBJ whole genome shotgun (WGS) entry which is preliminary data.</text>
</comment>
<feature type="region of interest" description="Disordered" evidence="7">
    <location>
        <begin position="1174"/>
        <end position="1210"/>
    </location>
</feature>
<keyword evidence="5" id="KW-0862">Zinc</keyword>
<dbReference type="SMART" id="SM00343">
    <property type="entry name" value="ZnF_C2HC"/>
    <property type="match status" value="2"/>
</dbReference>
<evidence type="ECO:0000256" key="2">
    <source>
        <dbReference type="ARBA" id="ARBA00022723"/>
    </source>
</evidence>
<dbReference type="InterPro" id="IPR025724">
    <property type="entry name" value="GAG-pre-integrase_dom"/>
</dbReference>
<evidence type="ECO:0000256" key="6">
    <source>
        <dbReference type="SAM" id="Coils"/>
    </source>
</evidence>
<dbReference type="InterPro" id="IPR043502">
    <property type="entry name" value="DNA/RNA_pol_sf"/>
</dbReference>
<dbReference type="InterPro" id="IPR012337">
    <property type="entry name" value="RNaseH-like_sf"/>
</dbReference>
<feature type="compositionally biased region" description="Acidic residues" evidence="7">
    <location>
        <begin position="269"/>
        <end position="284"/>
    </location>
</feature>
<dbReference type="InterPro" id="IPR036875">
    <property type="entry name" value="Znf_CCHC_sf"/>
</dbReference>
<name>A0AA38SQS6_9ASTR</name>
<dbReference type="InterPro" id="IPR039537">
    <property type="entry name" value="Retrotran_Ty1/copia-like"/>
</dbReference>
<evidence type="ECO:0000259" key="9">
    <source>
        <dbReference type="PROSITE" id="PS50994"/>
    </source>
</evidence>
<feature type="region of interest" description="Disordered" evidence="7">
    <location>
        <begin position="733"/>
        <end position="768"/>
    </location>
</feature>
<keyword evidence="2" id="KW-0479">Metal-binding</keyword>
<dbReference type="Pfam" id="PF00098">
    <property type="entry name" value="zf-CCHC"/>
    <property type="match status" value="2"/>
</dbReference>
<dbReference type="PROSITE" id="PS50994">
    <property type="entry name" value="INTEGRASE"/>
    <property type="match status" value="1"/>
</dbReference>
<dbReference type="InterPro" id="IPR054722">
    <property type="entry name" value="PolX-like_BBD"/>
</dbReference>
<dbReference type="GO" id="GO:0006508">
    <property type="term" value="P:proteolysis"/>
    <property type="evidence" value="ECO:0007669"/>
    <property type="project" value="UniProtKB-KW"/>
</dbReference>
<evidence type="ECO:0000256" key="4">
    <source>
        <dbReference type="ARBA" id="ARBA00022801"/>
    </source>
</evidence>
<dbReference type="InterPro" id="IPR013103">
    <property type="entry name" value="RVT_2"/>
</dbReference>
<evidence type="ECO:0000259" key="8">
    <source>
        <dbReference type="PROSITE" id="PS50158"/>
    </source>
</evidence>
<evidence type="ECO:0000256" key="5">
    <source>
        <dbReference type="PROSITE-ProRule" id="PRU00047"/>
    </source>
</evidence>
<feature type="region of interest" description="Disordered" evidence="7">
    <location>
        <begin position="805"/>
        <end position="824"/>
    </location>
</feature>
<feature type="region of interest" description="Disordered" evidence="7">
    <location>
        <begin position="250"/>
        <end position="285"/>
    </location>
</feature>
<evidence type="ECO:0008006" key="12">
    <source>
        <dbReference type="Google" id="ProtNLM"/>
    </source>
</evidence>
<evidence type="ECO:0000256" key="1">
    <source>
        <dbReference type="ARBA" id="ARBA00022670"/>
    </source>
</evidence>
<dbReference type="InterPro" id="IPR001584">
    <property type="entry name" value="Integrase_cat-core"/>
</dbReference>
<protein>
    <recommendedName>
        <fullName evidence="12">Gag-pol polyprotein</fullName>
    </recommendedName>
</protein>
<dbReference type="Pfam" id="PF22936">
    <property type="entry name" value="Pol_BBD"/>
    <property type="match status" value="1"/>
</dbReference>
<dbReference type="Pfam" id="PF25597">
    <property type="entry name" value="SH3_retrovirus"/>
    <property type="match status" value="1"/>
</dbReference>
<dbReference type="EMBL" id="JARYMX010000005">
    <property type="protein sequence ID" value="KAJ9547140.1"/>
    <property type="molecule type" value="Genomic_DNA"/>
</dbReference>
<gene>
    <name evidence="10" type="ORF">OSB04_019683</name>
</gene>
<keyword evidence="6" id="KW-0175">Coiled coil</keyword>
<dbReference type="InterPro" id="IPR036397">
    <property type="entry name" value="RNaseH_sf"/>
</dbReference>
<organism evidence="10 11">
    <name type="scientific">Centaurea solstitialis</name>
    <name type="common">yellow star-thistle</name>
    <dbReference type="NCBI Taxonomy" id="347529"/>
    <lineage>
        <taxon>Eukaryota</taxon>
        <taxon>Viridiplantae</taxon>
        <taxon>Streptophyta</taxon>
        <taxon>Embryophyta</taxon>
        <taxon>Tracheophyta</taxon>
        <taxon>Spermatophyta</taxon>
        <taxon>Magnoliopsida</taxon>
        <taxon>eudicotyledons</taxon>
        <taxon>Gunneridae</taxon>
        <taxon>Pentapetalae</taxon>
        <taxon>asterids</taxon>
        <taxon>campanulids</taxon>
        <taxon>Asterales</taxon>
        <taxon>Asteraceae</taxon>
        <taxon>Carduoideae</taxon>
        <taxon>Cardueae</taxon>
        <taxon>Centaureinae</taxon>
        <taxon>Centaurea</taxon>
    </lineage>
</organism>
<dbReference type="GO" id="GO:0008270">
    <property type="term" value="F:zinc ion binding"/>
    <property type="evidence" value="ECO:0007669"/>
    <property type="project" value="UniProtKB-KW"/>
</dbReference>
<dbReference type="PANTHER" id="PTHR42648:SF18">
    <property type="entry name" value="RETROTRANSPOSON, UNCLASSIFIED-LIKE PROTEIN"/>
    <property type="match status" value="1"/>
</dbReference>
<dbReference type="GO" id="GO:0003676">
    <property type="term" value="F:nucleic acid binding"/>
    <property type="evidence" value="ECO:0007669"/>
    <property type="project" value="InterPro"/>
</dbReference>
<feature type="region of interest" description="Disordered" evidence="7">
    <location>
        <begin position="1101"/>
        <end position="1129"/>
    </location>
</feature>
<dbReference type="InterPro" id="IPR057670">
    <property type="entry name" value="SH3_retrovirus"/>
</dbReference>
<dbReference type="SUPFAM" id="SSF53098">
    <property type="entry name" value="Ribonuclease H-like"/>
    <property type="match status" value="1"/>
</dbReference>
<feature type="coiled-coil region" evidence="6">
    <location>
        <begin position="489"/>
        <end position="572"/>
    </location>
</feature>
<dbReference type="PANTHER" id="PTHR42648">
    <property type="entry name" value="TRANSPOSASE, PUTATIVE-RELATED"/>
    <property type="match status" value="1"/>
</dbReference>
<accession>A0AA38SQS6</accession>
<dbReference type="InterPro" id="IPR001878">
    <property type="entry name" value="Znf_CCHC"/>
</dbReference>
<keyword evidence="11" id="KW-1185">Reference proteome</keyword>
<feature type="region of interest" description="Disordered" evidence="7">
    <location>
        <begin position="1995"/>
        <end position="2015"/>
    </location>
</feature>
<dbReference type="SUPFAM" id="SSF57756">
    <property type="entry name" value="Retrovirus zinc finger-like domains"/>
    <property type="match status" value="2"/>
</dbReference>
<feature type="coiled-coil region" evidence="6">
    <location>
        <begin position="972"/>
        <end position="1055"/>
    </location>
</feature>
<dbReference type="Pfam" id="PF13976">
    <property type="entry name" value="gag_pre-integrs"/>
    <property type="match status" value="1"/>
</dbReference>
<feature type="domain" description="Integrase catalytic" evidence="9">
    <location>
        <begin position="1756"/>
        <end position="1922"/>
    </location>
</feature>
<sequence length="2664" mass="304230">MSRDLLSMGSKSKPPVLQIGEYPQWRVRMIQFLNNIDKTLMTSIQEGPIKPFIDIPGTPETATTPAIEPRRVYKLFRHYNELEKIRAEVDDKALTFLTMAIPNDLFNRVDSRKTAKELWDELEKQFQGTERSIQAKLNQAIGSYEGFKALEGETLADYYSRFNIILNDLRRNGMQKSTSEINFKFLKNLNSEWDHYSVNLQMNKNLAEEDLHDLYSILSQHEVKVKDIVMKQKSISDSLALLTEKKKSVLPSASSKKKSHSKALVTELSDSDSETPEDESSESDVDLKRVADKLALLSSSIHKRYGKKKFYSKPKFDNYKRDKYKPKDYERRPERKSYEKEKTDEKGNVCFNCGKPGHSVKDCRALKVRDFDYYSKKAQLAKRKSEGKVLMAEEECWYDDTSDDEDSAHFTQVHYNLMASVEETINLHKQTEETNEVSQTPSDSDMSDNDECSLEEQFLILKAEFDDLKEKIKFERARVIEFSNECELYKSLADDRELEKAEIRKEKAKLESQISEMKSALVNLESEKAEYMIKYEVCFQDRSEAYAKIKQLEDLNIKRGQTQQTLKLLTNNLKDTRFYNPKMGLGLPENDVLKKAPKGLYQFDNLSFPKINETFVKSGSSLSDSSDKGFKALEGETLADSYSRFNIILNDLRRNGMQKSTSEINFKFLKNLNSEWDHYSVNLQMNKNLAEEDLHDLYSILSQHEVKVKDIVMKQKSISDSLALLTEKKKSVLPSASSKKKSHSKALVTELSDSDSETPEDESSESDVDLKRVADKLALLSSSIHKRYGKKKFYSKPKFDNYKRDKYKPKDYERRPERKSYEKEKTDEKGNVCFNCGKPGHFVKDCRAPKVRDFDYYSKKAQLAKRKSEGKVLMAEEECWYDDTSDDEDSAHFTQVHYNLMASVEETINLHKQTEETNEVSQTPSDSDMSDNDECSLEEQFLILKAEFDDLKEKIKFERARVIEFSNECELYKSLADDRELEKAEIRKEKAKLESQISEMKSALVNLESEKAEYMIKYEVCFQDRSEAYAKIKQLEDLNIKRGQTQQTLKLLTNNLKDTRFYNPKMGLGLPENDVLKKAPKGLYQFDNLSFPKINETFVKSGSSLSDSSDKGKEKVVDDSSDSLSDSKPKRKNNFDFTCDFKYDDLNQSYKTRNPEFSHTQCVSLYSQDVQSFSNESEKLSNDLENESKTTDSTPKSEDKTSELEKETDCENLSEFIQVNNLSENKSVSDYESDSDSDETKPCFDSDNDDDIEEGFEEQKINFISNPMFESQETPPCFDQNSTTEVTDLITYAVIDKDGYLVYKSLDSMVEGDILKSELKLPDVEFGAVFEKPKSGIHDKPNVVNVSSDSGISKDFKSSCTLLKSETCSINFDASTFEVGSTSCVTLETSSKDSSDVCSVPKTPINSSSSDSTDLKSFKRHGLGWKKKDSKKKKRFVKKSSVDDANECNLNVRFNKCQNSFESALMFFAMQRLHCTNCGDNSFSLNSSHDNKKRSSGVSHDKSRAYSFDHRAKVFSAKKKNLSKAKDKLVDVKFVCKWIPKDLLNAQISKSGINCKILGSSSDLLKMHMWYVDSGCSRHMTGYKELLHNYVERPGGTVSFGNKTTGVIKGYGILTNGKVSIKKVLYVEGLSHNLFSASQFCDGYNIVLFSIINCLIINSDGVEIFEGRRFYNLYVVDFPVIDSSKPVCLFTKATKGESWLWHRRFSHQNFSDITKLANGGLVKGLPKLTFDRDSLCPACQMGKMKRSSHKSKTESSCQSPLEMLHMDLCGPMRIQSISGKKYILVMVDEYSRYTWLEFLRMKSEAPELIIKFIKRIQVLLQLPVRKIRSDNGTEFKNATLDAYLTSVGISHNFSGAYTPQQNGVVERRNRTLVEAARTMLAYSGLPLTFWAEAVSTACFTQNRTIITKRFKKTPYHIINRRVPNVKFFHVFGCRCYILNNRDNLGKFDKKADEGYFLGYSLTSKTFRVYNKRTKMVMETVYVTFDETVSMTSEHSSSGLEIHSQASPTTSDSITDPNSSELDLLFMDAFLDICADNEDLILSRNPRVDIHDVPEPSSVNDSGPSENICSTSNSDQAISVPSVEQSELTPDDQSEIPAIIDENDSQNNLDDLAILPAQLKWTRAHPLYNVIGDVNDGVKTRSASANYCLYKSFLSRIEPKNVSQALDDSDWLLAMQEELLQFKRNKVYRLVPRPQDKSIIKTKWIFRNKKDESGLIVRNKARLVAKGYSQQEGIDYDETFAPVARIEAIRIFLAYAAHKNIKVFQMDVKSAFLNGVLHEEVYIEQPEGFVDPDFPDHVCILDKALYGLKQAPRAWYETLTNHLLSKGFKRGTIDTTLFLKKEGNDLLLVQIYVDDIIFGSTNPELCTKFSKIMETEFEMSMMRELNFFLGIQVKQNPDGIFINQSKYIKDMLKKFNMTDCSPIKTPMPTGNLLGPDLAGKPVDQKIYRSMIGSLLYLTATRPDIMFSTCFCARFQANPKESHLAAVKRILRYLKGTPELGLWYPKDSSFELISFTDSDYGGCKLDRKSTSGSCQFLGDKLVSWTSKKQNCVSTSTAEAEYVAAASCCSQVLWMKTQLLDYGYKLKRVPIYCDSESAIAITSNPVQHSKTKHIDIRYHFIKDNVEKGNIEMFFVQTDYQLADLFTKPLDEKRFNFLVSKLGMLTPT</sequence>
<dbReference type="Gene3D" id="3.30.420.10">
    <property type="entry name" value="Ribonuclease H-like superfamily/Ribonuclease H"/>
    <property type="match status" value="1"/>
</dbReference>
<dbReference type="CDD" id="cd09272">
    <property type="entry name" value="RNase_HI_RT_Ty1"/>
    <property type="match status" value="1"/>
</dbReference>
<proteinExistence type="predicted"/>
<feature type="region of interest" description="Disordered" evidence="7">
    <location>
        <begin position="2052"/>
        <end position="2090"/>
    </location>
</feature>
<feature type="region of interest" description="Disordered" evidence="7">
    <location>
        <begin position="1224"/>
        <end position="1251"/>
    </location>
</feature>
<dbReference type="SUPFAM" id="SSF56672">
    <property type="entry name" value="DNA/RNA polymerases"/>
    <property type="match status" value="1"/>
</dbReference>